<sequence>MASAQVDQISQCEQHDLHRNSMDSEAHNDEAHNEVSVSLESRIALSSSRVAIEQAISGHWNNLQESPPSSEPAAEHQISPLTKSKTESTLKSEAELQPHLKSLSIAKSSKPVLDLTDVPLLDISPEPSPNSLSTIPRPMPGNIPMSTTQQVSSTSALEDGMASTVTELSFSQASYPSNLMHTSGCSSSDLDEGDVSRFPVVKIPFQHNTVSEDLRSHLSSPSASPQSPRAGNFLPSDIKEIIIPATRSPKLTMDLNIWVCQIKNLLDPYRADSDCWLHPNPPPCRLNLFAKSGIKRYDSISKLFKIADPNNPQDNYLIQIPFSIAHHITNNSLTPEQREGYSKHNWDASNICGNWTCLNPAHITVESATAKEGRAACFEFLLVCRHLPACLKANKPGF</sequence>
<evidence type="ECO:0000313" key="4">
    <source>
        <dbReference type="Proteomes" id="UP000824998"/>
    </source>
</evidence>
<feature type="domain" description="Zinc-binding loop region of homing endonuclease" evidence="2">
    <location>
        <begin position="340"/>
        <end position="392"/>
    </location>
</feature>
<organism evidence="3 4">
    <name type="scientific">Amylocarpus encephaloides</name>
    <dbReference type="NCBI Taxonomy" id="45428"/>
    <lineage>
        <taxon>Eukaryota</taxon>
        <taxon>Fungi</taxon>
        <taxon>Dikarya</taxon>
        <taxon>Ascomycota</taxon>
        <taxon>Pezizomycotina</taxon>
        <taxon>Leotiomycetes</taxon>
        <taxon>Helotiales</taxon>
        <taxon>Helotiales incertae sedis</taxon>
        <taxon>Amylocarpus</taxon>
    </lineage>
</organism>
<dbReference type="Gene3D" id="3.90.75.10">
    <property type="entry name" value="Homing Intron 3 (I-ppo) Encoded Endonuclease, Chain A"/>
    <property type="match status" value="1"/>
</dbReference>
<evidence type="ECO:0000259" key="2">
    <source>
        <dbReference type="Pfam" id="PF05551"/>
    </source>
</evidence>
<feature type="compositionally biased region" description="Basic and acidic residues" evidence="1">
    <location>
        <begin position="13"/>
        <end position="33"/>
    </location>
</feature>
<proteinExistence type="predicted"/>
<accession>A0A9P7YL88</accession>
<dbReference type="Proteomes" id="UP000824998">
    <property type="component" value="Unassembled WGS sequence"/>
</dbReference>
<feature type="region of interest" description="Disordered" evidence="1">
    <location>
        <begin position="1"/>
        <end position="38"/>
    </location>
</feature>
<protein>
    <recommendedName>
        <fullName evidence="2">Zinc-binding loop region of homing endonuclease domain-containing protein</fullName>
    </recommendedName>
</protein>
<dbReference type="InterPro" id="IPR008704">
    <property type="entry name" value="Endonuclease_Zinc-binding_loop"/>
</dbReference>
<dbReference type="SUPFAM" id="SSF54060">
    <property type="entry name" value="His-Me finger endonucleases"/>
    <property type="match status" value="1"/>
</dbReference>
<name>A0A9P7YL88_9HELO</name>
<evidence type="ECO:0000313" key="3">
    <source>
        <dbReference type="EMBL" id="KAG9235571.1"/>
    </source>
</evidence>
<feature type="compositionally biased region" description="Basic and acidic residues" evidence="1">
    <location>
        <begin position="84"/>
        <end position="94"/>
    </location>
</feature>
<keyword evidence="4" id="KW-1185">Reference proteome</keyword>
<dbReference type="GO" id="GO:0004519">
    <property type="term" value="F:endonuclease activity"/>
    <property type="evidence" value="ECO:0007669"/>
    <property type="project" value="InterPro"/>
</dbReference>
<evidence type="ECO:0000256" key="1">
    <source>
        <dbReference type="SAM" id="MobiDB-lite"/>
    </source>
</evidence>
<dbReference type="Pfam" id="PF05551">
    <property type="entry name" value="zf-His_Me_endon"/>
    <property type="match status" value="1"/>
</dbReference>
<gene>
    <name evidence="3" type="ORF">BJ875DRAFT_267811</name>
</gene>
<dbReference type="OrthoDB" id="5386048at2759"/>
<dbReference type="InterPro" id="IPR044925">
    <property type="entry name" value="His-Me_finger_sf"/>
</dbReference>
<feature type="region of interest" description="Disordered" evidence="1">
    <location>
        <begin position="122"/>
        <end position="142"/>
    </location>
</feature>
<dbReference type="AlphaFoldDB" id="A0A9P7YL88"/>
<reference evidence="3" key="1">
    <citation type="journal article" date="2021" name="IMA Fungus">
        <title>Genomic characterization of three marine fungi, including Emericellopsis atlantica sp. nov. with signatures of a generalist lifestyle and marine biomass degradation.</title>
        <authorList>
            <person name="Hagestad O.C."/>
            <person name="Hou L."/>
            <person name="Andersen J.H."/>
            <person name="Hansen E.H."/>
            <person name="Altermark B."/>
            <person name="Li C."/>
            <person name="Kuhnert E."/>
            <person name="Cox R.J."/>
            <person name="Crous P.W."/>
            <person name="Spatafora J.W."/>
            <person name="Lail K."/>
            <person name="Amirebrahimi M."/>
            <person name="Lipzen A."/>
            <person name="Pangilinan J."/>
            <person name="Andreopoulos W."/>
            <person name="Hayes R.D."/>
            <person name="Ng V."/>
            <person name="Grigoriev I.V."/>
            <person name="Jackson S.A."/>
            <person name="Sutton T.D.S."/>
            <person name="Dobson A.D.W."/>
            <person name="Rama T."/>
        </authorList>
    </citation>
    <scope>NUCLEOTIDE SEQUENCE</scope>
    <source>
        <strain evidence="3">TRa018bII</strain>
    </source>
</reference>
<dbReference type="EMBL" id="MU251429">
    <property type="protein sequence ID" value="KAG9235571.1"/>
    <property type="molecule type" value="Genomic_DNA"/>
</dbReference>
<dbReference type="InterPro" id="IPR044930">
    <property type="entry name" value="Homing_endonuclease_His-Me"/>
</dbReference>
<feature type="compositionally biased region" description="Polar residues" evidence="1">
    <location>
        <begin position="1"/>
        <end position="12"/>
    </location>
</feature>
<comment type="caution">
    <text evidence="3">The sequence shown here is derived from an EMBL/GenBank/DDBJ whole genome shotgun (WGS) entry which is preliminary data.</text>
</comment>
<feature type="region of interest" description="Disordered" evidence="1">
    <location>
        <begin position="61"/>
        <end position="94"/>
    </location>
</feature>